<sequence>FFFVACDAATSHRRHHHTQPLGAPVPLEPPHFPLRFQTRPSLDPQSCCRKQPRNEAVLTVFQQTFGLSFSLISPPNLTSNNVSLECYKHYPMYLPIFETWIRKLEILGNVGTGASLTDVAVDP</sequence>
<proteinExistence type="predicted"/>
<name>A0A4Y1RD56_PRUDU</name>
<accession>A0A4Y1RD56</accession>
<feature type="non-terminal residue" evidence="1">
    <location>
        <position position="1"/>
    </location>
</feature>
<gene>
    <name evidence="1" type="ORF">Prudu_012198</name>
</gene>
<dbReference type="EMBL" id="AP019300">
    <property type="protein sequence ID" value="BBH01818.1"/>
    <property type="molecule type" value="Genomic_DNA"/>
</dbReference>
<evidence type="ECO:0000313" key="1">
    <source>
        <dbReference type="EMBL" id="BBH01818.1"/>
    </source>
</evidence>
<dbReference type="AlphaFoldDB" id="A0A4Y1RD56"/>
<organism evidence="1">
    <name type="scientific">Prunus dulcis</name>
    <name type="common">Almond</name>
    <name type="synonym">Amygdalus dulcis</name>
    <dbReference type="NCBI Taxonomy" id="3755"/>
    <lineage>
        <taxon>Eukaryota</taxon>
        <taxon>Viridiplantae</taxon>
        <taxon>Streptophyta</taxon>
        <taxon>Embryophyta</taxon>
        <taxon>Tracheophyta</taxon>
        <taxon>Spermatophyta</taxon>
        <taxon>Magnoliopsida</taxon>
        <taxon>eudicotyledons</taxon>
        <taxon>Gunneridae</taxon>
        <taxon>Pentapetalae</taxon>
        <taxon>rosids</taxon>
        <taxon>fabids</taxon>
        <taxon>Rosales</taxon>
        <taxon>Rosaceae</taxon>
        <taxon>Amygdaloideae</taxon>
        <taxon>Amygdaleae</taxon>
        <taxon>Prunus</taxon>
    </lineage>
</organism>
<reference evidence="1" key="1">
    <citation type="journal article" date="2019" name="Science">
        <title>Mutation of a bHLH transcription factor allowed almond domestication.</title>
        <authorList>
            <person name="Sanchez-Perez R."/>
            <person name="Pavan S."/>
            <person name="Mazzeo R."/>
            <person name="Moldovan C."/>
            <person name="Aiese Cigliano R."/>
            <person name="Del Cueto J."/>
            <person name="Ricciardi F."/>
            <person name="Lotti C."/>
            <person name="Ricciardi L."/>
            <person name="Dicenta F."/>
            <person name="Lopez-Marques R.L."/>
            <person name="Lindberg Moller B."/>
        </authorList>
    </citation>
    <scope>NUCLEOTIDE SEQUENCE</scope>
</reference>
<protein>
    <submittedName>
        <fullName evidence="1">ZWICHEL kinesin-like calmodulin-binding protein</fullName>
    </submittedName>
</protein>